<dbReference type="Pfam" id="PF07496">
    <property type="entry name" value="zf-CW"/>
    <property type="match status" value="1"/>
</dbReference>
<name>A0A0A9FVL8_ARUDO</name>
<reference evidence="6" key="2">
    <citation type="journal article" date="2015" name="Data Brief">
        <title>Shoot transcriptome of the giant reed, Arundo donax.</title>
        <authorList>
            <person name="Barrero R.A."/>
            <person name="Guerrero F.D."/>
            <person name="Moolhuijzen P."/>
            <person name="Goolsby J.A."/>
            <person name="Tidwell J."/>
            <person name="Bellgard S.E."/>
            <person name="Bellgard M.I."/>
        </authorList>
    </citation>
    <scope>NUCLEOTIDE SEQUENCE</scope>
    <source>
        <tissue evidence="6">Shoot tissue taken approximately 20 cm above the soil surface</tissue>
    </source>
</reference>
<evidence type="ECO:0000256" key="3">
    <source>
        <dbReference type="ARBA" id="ARBA00022833"/>
    </source>
</evidence>
<evidence type="ECO:0000256" key="4">
    <source>
        <dbReference type="SAM" id="MobiDB-lite"/>
    </source>
</evidence>
<feature type="domain" description="CW-type" evidence="5">
    <location>
        <begin position="51"/>
        <end position="101"/>
    </location>
</feature>
<evidence type="ECO:0000259" key="5">
    <source>
        <dbReference type="PROSITE" id="PS51050"/>
    </source>
</evidence>
<dbReference type="PROSITE" id="PS51050">
    <property type="entry name" value="ZF_CW"/>
    <property type="match status" value="1"/>
</dbReference>
<dbReference type="InterPro" id="IPR011124">
    <property type="entry name" value="Znf_CW"/>
</dbReference>
<evidence type="ECO:0000256" key="2">
    <source>
        <dbReference type="ARBA" id="ARBA00022771"/>
    </source>
</evidence>
<evidence type="ECO:0000256" key="1">
    <source>
        <dbReference type="ARBA" id="ARBA00022723"/>
    </source>
</evidence>
<organism evidence="6">
    <name type="scientific">Arundo donax</name>
    <name type="common">Giant reed</name>
    <name type="synonym">Donax arundinaceus</name>
    <dbReference type="NCBI Taxonomy" id="35708"/>
    <lineage>
        <taxon>Eukaryota</taxon>
        <taxon>Viridiplantae</taxon>
        <taxon>Streptophyta</taxon>
        <taxon>Embryophyta</taxon>
        <taxon>Tracheophyta</taxon>
        <taxon>Spermatophyta</taxon>
        <taxon>Magnoliopsida</taxon>
        <taxon>Liliopsida</taxon>
        <taxon>Poales</taxon>
        <taxon>Poaceae</taxon>
        <taxon>PACMAD clade</taxon>
        <taxon>Arundinoideae</taxon>
        <taxon>Arundineae</taxon>
        <taxon>Arundo</taxon>
    </lineage>
</organism>
<dbReference type="AlphaFoldDB" id="A0A0A9FVL8"/>
<dbReference type="PANTHER" id="PTHR46245">
    <property type="entry name" value="B3 DOMAIN-CONTAINING PROTEIN OS07G0563300"/>
    <property type="match status" value="1"/>
</dbReference>
<evidence type="ECO:0000313" key="6">
    <source>
        <dbReference type="EMBL" id="JAE14356.1"/>
    </source>
</evidence>
<keyword evidence="2" id="KW-0863">Zinc-finger</keyword>
<accession>A0A0A9FVL8</accession>
<dbReference type="PANTHER" id="PTHR46245:SF10">
    <property type="entry name" value="B3 DOMAIN-CONTAINING TRANSCRIPTION FACTOR VAL3"/>
    <property type="match status" value="1"/>
</dbReference>
<proteinExistence type="predicted"/>
<reference evidence="6" key="1">
    <citation type="submission" date="2014-09" db="EMBL/GenBank/DDBJ databases">
        <authorList>
            <person name="Magalhaes I.L.F."/>
            <person name="Oliveira U."/>
            <person name="Santos F.R."/>
            <person name="Vidigal T.H.D.A."/>
            <person name="Brescovit A.D."/>
            <person name="Santos A.J."/>
        </authorList>
    </citation>
    <scope>NUCLEOTIDE SEQUENCE</scope>
    <source>
        <tissue evidence="6">Shoot tissue taken approximately 20 cm above the soil surface</tissue>
    </source>
</reference>
<protein>
    <recommendedName>
        <fullName evidence="5">CW-type domain-containing protein</fullName>
    </recommendedName>
</protein>
<feature type="region of interest" description="Disordered" evidence="4">
    <location>
        <begin position="201"/>
        <end position="301"/>
    </location>
</feature>
<feature type="compositionally biased region" description="Low complexity" evidence="4">
    <location>
        <begin position="230"/>
        <end position="243"/>
    </location>
</feature>
<feature type="region of interest" description="Disordered" evidence="4">
    <location>
        <begin position="111"/>
        <end position="132"/>
    </location>
</feature>
<dbReference type="EMBL" id="GBRH01183540">
    <property type="protein sequence ID" value="JAE14356.1"/>
    <property type="molecule type" value="Transcribed_RNA"/>
</dbReference>
<keyword evidence="3" id="KW-0862">Zinc</keyword>
<keyword evidence="1" id="KW-0479">Metal-binding</keyword>
<dbReference type="GO" id="GO:0008270">
    <property type="term" value="F:zinc ion binding"/>
    <property type="evidence" value="ECO:0007669"/>
    <property type="project" value="UniProtKB-KW"/>
</dbReference>
<feature type="compositionally biased region" description="Basic and acidic residues" evidence="4">
    <location>
        <begin position="208"/>
        <end position="220"/>
    </location>
</feature>
<dbReference type="Gene3D" id="3.30.40.100">
    <property type="match status" value="1"/>
</dbReference>
<sequence length="301" mass="33041">MELKITWEEAQELLRPPPKAPSIVVVDGHEFEEYEEPPILGRKTYFVTDQSGASHQWAQCEDCSKWRKLPVDALLPCRWTCSDNKWDPERSSCGPAQEMNTEELAELIPIKAGPGGAKKPKTRIEPDTIDASDGLDTLANLAILGEGEALPSQPTTKHPRHRPGCSCIVCIQPPSGKGPKHKQTCTCNVCMTVRRRFRTLMLRREKRQPKDTDSARKKEAGQSSEAVSQTGSGPPATSASSSPQKADANADGTEDMAVDHKMTSSPVKNHIDLNIQPERDDEQSPKSDAAGATRLLRDNQA</sequence>